<dbReference type="Proteomes" id="UP000692954">
    <property type="component" value="Unassembled WGS sequence"/>
</dbReference>
<evidence type="ECO:0000313" key="2">
    <source>
        <dbReference type="EMBL" id="CAD8090376.1"/>
    </source>
</evidence>
<protein>
    <submittedName>
        <fullName evidence="2">Uncharacterized protein</fullName>
    </submittedName>
</protein>
<comment type="caution">
    <text evidence="2">The sequence shown here is derived from an EMBL/GenBank/DDBJ whole genome shotgun (WGS) entry which is preliminary data.</text>
</comment>
<reference evidence="2" key="1">
    <citation type="submission" date="2021-01" db="EMBL/GenBank/DDBJ databases">
        <authorList>
            <consortium name="Genoscope - CEA"/>
            <person name="William W."/>
        </authorList>
    </citation>
    <scope>NUCLEOTIDE SEQUENCE</scope>
</reference>
<dbReference type="EMBL" id="CAJJDN010000055">
    <property type="protein sequence ID" value="CAD8090376.1"/>
    <property type="molecule type" value="Genomic_DNA"/>
</dbReference>
<organism evidence="2 3">
    <name type="scientific">Paramecium sonneborni</name>
    <dbReference type="NCBI Taxonomy" id="65129"/>
    <lineage>
        <taxon>Eukaryota</taxon>
        <taxon>Sar</taxon>
        <taxon>Alveolata</taxon>
        <taxon>Ciliophora</taxon>
        <taxon>Intramacronucleata</taxon>
        <taxon>Oligohymenophorea</taxon>
        <taxon>Peniculida</taxon>
        <taxon>Parameciidae</taxon>
        <taxon>Paramecium</taxon>
    </lineage>
</organism>
<dbReference type="OrthoDB" id="313253at2759"/>
<feature type="compositionally biased region" description="Polar residues" evidence="1">
    <location>
        <begin position="93"/>
        <end position="123"/>
    </location>
</feature>
<sequence>MNSNNKSIYKNVEFQDEPYSTNNKFAVYSQIFCILINCIVCNQQQQQSPQKQLKVEFQDEQENHNIQNQMEQQQFEQDQQQSQRNQPKADIINQRNVTQNRYRLSNQTPKTSHGKTQQKFYSSTPSQSIIKQRTIQQFKDSLYFDERINKVPKSTIRNQIIDSIVSDADLLLQKRELMTSIYKLKQLNLLKNKEFAVNRLPGIGKSSFVYNDYHTKSTNNGYSRNFGGVFYTR</sequence>
<proteinExistence type="predicted"/>
<gene>
    <name evidence="2" type="ORF">PSON_ATCC_30995.1.T0550286</name>
</gene>
<feature type="region of interest" description="Disordered" evidence="1">
    <location>
        <begin position="70"/>
        <end position="123"/>
    </location>
</feature>
<keyword evidence="3" id="KW-1185">Reference proteome</keyword>
<evidence type="ECO:0000313" key="3">
    <source>
        <dbReference type="Proteomes" id="UP000692954"/>
    </source>
</evidence>
<evidence type="ECO:0000256" key="1">
    <source>
        <dbReference type="SAM" id="MobiDB-lite"/>
    </source>
</evidence>
<name>A0A8S1NIW6_9CILI</name>
<dbReference type="AlphaFoldDB" id="A0A8S1NIW6"/>
<feature type="compositionally biased region" description="Low complexity" evidence="1">
    <location>
        <begin position="70"/>
        <end position="86"/>
    </location>
</feature>
<accession>A0A8S1NIW6</accession>